<proteinExistence type="inferred from homology"/>
<dbReference type="InterPro" id="IPR050445">
    <property type="entry name" value="Bact_polysacc_biosynth/exp"/>
</dbReference>
<dbReference type="Gene3D" id="3.40.50.300">
    <property type="entry name" value="P-loop containing nucleotide triphosphate hydrolases"/>
    <property type="match status" value="1"/>
</dbReference>
<protein>
    <recommendedName>
        <fullName evidence="2">non-specific protein-tyrosine kinase</fullName>
        <ecNumber evidence="2">2.7.10.2</ecNumber>
    </recommendedName>
</protein>
<evidence type="ECO:0000256" key="2">
    <source>
        <dbReference type="ARBA" id="ARBA00011903"/>
    </source>
</evidence>
<accession>A0ABN0PCE4</accession>
<comment type="caution">
    <text evidence="10">The sequence shown here is derived from an EMBL/GenBank/DDBJ whole genome shotgun (WGS) entry which is preliminary data.</text>
</comment>
<dbReference type="CDD" id="cd05387">
    <property type="entry name" value="BY-kinase"/>
    <property type="match status" value="1"/>
</dbReference>
<dbReference type="Pfam" id="PF13614">
    <property type="entry name" value="AAA_31"/>
    <property type="match status" value="1"/>
</dbReference>
<evidence type="ECO:0000256" key="7">
    <source>
        <dbReference type="ARBA" id="ARBA00023137"/>
    </source>
</evidence>
<dbReference type="InterPro" id="IPR005702">
    <property type="entry name" value="Wzc-like_C"/>
</dbReference>
<evidence type="ECO:0000256" key="3">
    <source>
        <dbReference type="ARBA" id="ARBA00022679"/>
    </source>
</evidence>
<dbReference type="PANTHER" id="PTHR32309:SF13">
    <property type="entry name" value="FERRIC ENTEROBACTIN TRANSPORT PROTEIN FEPE"/>
    <property type="match status" value="1"/>
</dbReference>
<keyword evidence="3" id="KW-0808">Transferase</keyword>
<keyword evidence="5" id="KW-0418">Kinase</keyword>
<evidence type="ECO:0000256" key="8">
    <source>
        <dbReference type="ARBA" id="ARBA00051245"/>
    </source>
</evidence>
<evidence type="ECO:0000313" key="11">
    <source>
        <dbReference type="Proteomes" id="UP000017131"/>
    </source>
</evidence>
<comment type="similarity">
    <text evidence="1">Belongs to the CpsD/CapB family.</text>
</comment>
<dbReference type="EMBL" id="AXDY01000006">
    <property type="protein sequence ID" value="ERS93285.1"/>
    <property type="molecule type" value="Genomic_DNA"/>
</dbReference>
<feature type="domain" description="AAA" evidence="9">
    <location>
        <begin position="44"/>
        <end position="184"/>
    </location>
</feature>
<evidence type="ECO:0000259" key="9">
    <source>
        <dbReference type="Pfam" id="PF13614"/>
    </source>
</evidence>
<evidence type="ECO:0000313" key="10">
    <source>
        <dbReference type="EMBL" id="ERS93285.1"/>
    </source>
</evidence>
<dbReference type="RefSeq" id="WP_023015753.1">
    <property type="nucleotide sequence ID" value="NZ_AXDY01000006.1"/>
</dbReference>
<keyword evidence="6" id="KW-0067">ATP-binding</keyword>
<keyword evidence="7" id="KW-0829">Tyrosine-protein kinase</keyword>
<evidence type="ECO:0000256" key="6">
    <source>
        <dbReference type="ARBA" id="ARBA00022840"/>
    </source>
</evidence>
<keyword evidence="11" id="KW-1185">Reference proteome</keyword>
<comment type="catalytic activity">
    <reaction evidence="8">
        <text>L-tyrosyl-[protein] + ATP = O-phospho-L-tyrosyl-[protein] + ADP + H(+)</text>
        <dbReference type="Rhea" id="RHEA:10596"/>
        <dbReference type="Rhea" id="RHEA-COMP:10136"/>
        <dbReference type="Rhea" id="RHEA-COMP:20101"/>
        <dbReference type="ChEBI" id="CHEBI:15378"/>
        <dbReference type="ChEBI" id="CHEBI:30616"/>
        <dbReference type="ChEBI" id="CHEBI:46858"/>
        <dbReference type="ChEBI" id="CHEBI:61978"/>
        <dbReference type="ChEBI" id="CHEBI:456216"/>
        <dbReference type="EC" id="2.7.10.2"/>
    </reaction>
</comment>
<evidence type="ECO:0000256" key="5">
    <source>
        <dbReference type="ARBA" id="ARBA00022777"/>
    </source>
</evidence>
<dbReference type="InterPro" id="IPR027417">
    <property type="entry name" value="P-loop_NTPase"/>
</dbReference>
<keyword evidence="4" id="KW-0547">Nucleotide-binding</keyword>
<dbReference type="SUPFAM" id="SSF52540">
    <property type="entry name" value="P-loop containing nucleoside triphosphate hydrolases"/>
    <property type="match status" value="1"/>
</dbReference>
<dbReference type="Proteomes" id="UP000017131">
    <property type="component" value="Unassembled WGS sequence"/>
</dbReference>
<evidence type="ECO:0000256" key="1">
    <source>
        <dbReference type="ARBA" id="ARBA00007316"/>
    </source>
</evidence>
<sequence>MNKKKRKETMSPLIAFEDPRSVTSEKFRGIRTNIMFSTADSDIKTVAFTSEKPAAGKSTISANVATTYAQAGYKTLLIDGDMRKPTQQYFFSKSNIDGLSNLIIGKTYISKAVNTTEVENLDLLTSGPIPPNPSELIGSKQMVDLLDELKEIYDFIIIDTPPVNTVTDAQLFAKLTKYVIYVVDSKSNDRNNVKKGQELIEKTGAKILGVVLNKAPEEKGSSYYSYYGESEE</sequence>
<evidence type="ECO:0000256" key="4">
    <source>
        <dbReference type="ARBA" id="ARBA00022741"/>
    </source>
</evidence>
<dbReference type="EC" id="2.7.10.2" evidence="2"/>
<gene>
    <name evidence="10" type="ORF">SSIM_08345</name>
</gene>
<organism evidence="10 11">
    <name type="scientific">Staphylococcus simulans UMC-CNS-990</name>
    <dbReference type="NCBI Taxonomy" id="1405498"/>
    <lineage>
        <taxon>Bacteria</taxon>
        <taxon>Bacillati</taxon>
        <taxon>Bacillota</taxon>
        <taxon>Bacilli</taxon>
        <taxon>Bacillales</taxon>
        <taxon>Staphylococcaceae</taxon>
        <taxon>Staphylococcus</taxon>
    </lineage>
</organism>
<name>A0ABN0PCE4_STASI</name>
<dbReference type="PANTHER" id="PTHR32309">
    <property type="entry name" value="TYROSINE-PROTEIN KINASE"/>
    <property type="match status" value="1"/>
</dbReference>
<dbReference type="InterPro" id="IPR025669">
    <property type="entry name" value="AAA_dom"/>
</dbReference>
<dbReference type="NCBIfam" id="TIGR01007">
    <property type="entry name" value="eps_fam"/>
    <property type="match status" value="1"/>
</dbReference>
<reference evidence="10 11" key="1">
    <citation type="journal article" date="2013" name="Genome Announc.">
        <title>Draft Genome Sequence of Staphylococcus simulans UMC-CNS-990, Isolated from a Case of Chronic Bovine Mastitis.</title>
        <authorList>
            <person name="Calcutt M.J."/>
            <person name="Foecking M.F."/>
            <person name="Hsieh H.Y."/>
            <person name="Perry J."/>
            <person name="Stewart G.C."/>
            <person name="Middleton J.R."/>
        </authorList>
    </citation>
    <scope>NUCLEOTIDE SEQUENCE [LARGE SCALE GENOMIC DNA]</scope>
    <source>
        <strain evidence="10 11">UMC-CNS-990</strain>
    </source>
</reference>